<name>A0A9X2DPH9_9BACI</name>
<dbReference type="GO" id="GO:0005886">
    <property type="term" value="C:plasma membrane"/>
    <property type="evidence" value="ECO:0007669"/>
    <property type="project" value="UniProtKB-SubCell"/>
</dbReference>
<keyword evidence="6" id="KW-0175">Coiled coil</keyword>
<dbReference type="EMBL" id="JAMBOL010000003">
    <property type="protein sequence ID" value="MCM3713715.1"/>
    <property type="molecule type" value="Genomic_DNA"/>
</dbReference>
<dbReference type="AlphaFoldDB" id="A0A9X2DPH9"/>
<dbReference type="PANTHER" id="PTHR40064:SF1">
    <property type="entry name" value="MEMBRANE PROTEIN"/>
    <property type="match status" value="1"/>
</dbReference>
<protein>
    <submittedName>
        <fullName evidence="8">Aromatic acid exporter family protein</fullName>
    </submittedName>
</protein>
<dbReference type="Proteomes" id="UP001139179">
    <property type="component" value="Unassembled WGS sequence"/>
</dbReference>
<keyword evidence="9" id="KW-1185">Reference proteome</keyword>
<evidence type="ECO:0000256" key="4">
    <source>
        <dbReference type="ARBA" id="ARBA00022989"/>
    </source>
</evidence>
<keyword evidence="3 7" id="KW-0812">Transmembrane</keyword>
<feature type="coiled-coil region" evidence="6">
    <location>
        <begin position="328"/>
        <end position="355"/>
    </location>
</feature>
<dbReference type="PANTHER" id="PTHR40064">
    <property type="entry name" value="MEMBRANE PROTEIN-RELATED"/>
    <property type="match status" value="1"/>
</dbReference>
<dbReference type="RefSeq" id="WP_251222509.1">
    <property type="nucleotide sequence ID" value="NZ_JAMBOL010000003.1"/>
</dbReference>
<accession>A0A9X2DPH9</accession>
<sequence>MKQLRRFKFIGGRLIKTGIAVFAAASLCQLFGLSAVFAVIIAIVTIEPTVSASIKKGIVRLPAALIGASLAMTFVYFFGYSPVTYTLATVSTIFVCHKLRLQAGTLIATVTAIAMIPITQDHYLLAFFERAGTTTIGLTVSTLVNFLILPANYITEIKVRNDKLFDETAKLFELRCKEVIDKQRSSSKDSQKMHRQLTSQLGKSFQLCQYQREEWKFHRYKTGELRIFFHEYRKLEHLQQIQFHLANVLSLPLGNLAFSPEKKQLLLQTIDSTAAILRTKNHYIPAEHYELIEQLDQHFWYSKHEAAVPLAKAFHHHFSAETILLYVILSIHDVLEELERMARKAEKRNREELQAFSAEDS</sequence>
<keyword evidence="2" id="KW-1003">Cell membrane</keyword>
<keyword evidence="5 7" id="KW-0472">Membrane</keyword>
<evidence type="ECO:0000256" key="1">
    <source>
        <dbReference type="ARBA" id="ARBA00004651"/>
    </source>
</evidence>
<feature type="transmembrane region" description="Helical" evidence="7">
    <location>
        <begin position="21"/>
        <end position="46"/>
    </location>
</feature>
<comment type="subcellular location">
    <subcellularLocation>
        <location evidence="1">Cell membrane</location>
        <topology evidence="1">Multi-pass membrane protein</topology>
    </subcellularLocation>
</comment>
<feature type="transmembrane region" description="Helical" evidence="7">
    <location>
        <begin position="99"/>
        <end position="119"/>
    </location>
</feature>
<feature type="transmembrane region" description="Helical" evidence="7">
    <location>
        <begin position="58"/>
        <end position="78"/>
    </location>
</feature>
<evidence type="ECO:0000313" key="9">
    <source>
        <dbReference type="Proteomes" id="UP001139179"/>
    </source>
</evidence>
<gene>
    <name evidence="8" type="ORF">M3202_06425</name>
</gene>
<keyword evidence="4 7" id="KW-1133">Transmembrane helix</keyword>
<dbReference type="Pfam" id="PF06081">
    <property type="entry name" value="ArAE_1"/>
    <property type="match status" value="1"/>
</dbReference>
<evidence type="ECO:0000256" key="5">
    <source>
        <dbReference type="ARBA" id="ARBA00023136"/>
    </source>
</evidence>
<evidence type="ECO:0000256" key="3">
    <source>
        <dbReference type="ARBA" id="ARBA00022692"/>
    </source>
</evidence>
<feature type="transmembrane region" description="Helical" evidence="7">
    <location>
        <begin position="131"/>
        <end position="154"/>
    </location>
</feature>
<evidence type="ECO:0000256" key="2">
    <source>
        <dbReference type="ARBA" id="ARBA00022475"/>
    </source>
</evidence>
<reference evidence="8" key="1">
    <citation type="submission" date="2022-05" db="EMBL/GenBank/DDBJ databases">
        <title>Comparative Genomics of Spacecraft Associated Microbes.</title>
        <authorList>
            <person name="Tran M.T."/>
            <person name="Wright A."/>
            <person name="Seuylemezian A."/>
            <person name="Eisen J."/>
            <person name="Coil D."/>
        </authorList>
    </citation>
    <scope>NUCLEOTIDE SEQUENCE</scope>
    <source>
        <strain evidence="8">214.1.1</strain>
    </source>
</reference>
<proteinExistence type="predicted"/>
<evidence type="ECO:0000256" key="7">
    <source>
        <dbReference type="SAM" id="Phobius"/>
    </source>
</evidence>
<evidence type="ECO:0000256" key="6">
    <source>
        <dbReference type="SAM" id="Coils"/>
    </source>
</evidence>
<dbReference type="InterPro" id="IPR010343">
    <property type="entry name" value="ArAE_1"/>
</dbReference>
<comment type="caution">
    <text evidence="8">The sequence shown here is derived from an EMBL/GenBank/DDBJ whole genome shotgun (WGS) entry which is preliminary data.</text>
</comment>
<evidence type="ECO:0000313" key="8">
    <source>
        <dbReference type="EMBL" id="MCM3713715.1"/>
    </source>
</evidence>
<dbReference type="InterPro" id="IPR052984">
    <property type="entry name" value="UPF0421"/>
</dbReference>
<organism evidence="8 9">
    <name type="scientific">Halalkalibacter oceani</name>
    <dbReference type="NCBI Taxonomy" id="1653776"/>
    <lineage>
        <taxon>Bacteria</taxon>
        <taxon>Bacillati</taxon>
        <taxon>Bacillota</taxon>
        <taxon>Bacilli</taxon>
        <taxon>Bacillales</taxon>
        <taxon>Bacillaceae</taxon>
        <taxon>Halalkalibacter</taxon>
    </lineage>
</organism>